<dbReference type="Proteomes" id="UP000013827">
    <property type="component" value="Unassembled WGS sequence"/>
</dbReference>
<feature type="coiled-coil region" evidence="1">
    <location>
        <begin position="45"/>
        <end position="72"/>
    </location>
</feature>
<dbReference type="KEGG" id="ehx:EMIHUDRAFT_218072"/>
<keyword evidence="3" id="KW-1185">Reference proteome</keyword>
<proteinExistence type="predicted"/>
<dbReference type="GeneID" id="17254149"/>
<evidence type="ECO:0000313" key="2">
    <source>
        <dbReference type="EnsemblProtists" id="EOD08014"/>
    </source>
</evidence>
<evidence type="ECO:0000313" key="3">
    <source>
        <dbReference type="Proteomes" id="UP000013827"/>
    </source>
</evidence>
<name>A0A0D3I9S9_EMIH1</name>
<protein>
    <submittedName>
        <fullName evidence="2">Uncharacterized protein</fullName>
    </submittedName>
</protein>
<reference evidence="3" key="1">
    <citation type="journal article" date="2013" name="Nature">
        <title>Pan genome of the phytoplankton Emiliania underpins its global distribution.</title>
        <authorList>
            <person name="Read B.A."/>
            <person name="Kegel J."/>
            <person name="Klute M.J."/>
            <person name="Kuo A."/>
            <person name="Lefebvre S.C."/>
            <person name="Maumus F."/>
            <person name="Mayer C."/>
            <person name="Miller J."/>
            <person name="Monier A."/>
            <person name="Salamov A."/>
            <person name="Young J."/>
            <person name="Aguilar M."/>
            <person name="Claverie J.M."/>
            <person name="Frickenhaus S."/>
            <person name="Gonzalez K."/>
            <person name="Herman E.K."/>
            <person name="Lin Y.C."/>
            <person name="Napier J."/>
            <person name="Ogata H."/>
            <person name="Sarno A.F."/>
            <person name="Shmutz J."/>
            <person name="Schroeder D."/>
            <person name="de Vargas C."/>
            <person name="Verret F."/>
            <person name="von Dassow P."/>
            <person name="Valentin K."/>
            <person name="Van de Peer Y."/>
            <person name="Wheeler G."/>
            <person name="Dacks J.B."/>
            <person name="Delwiche C.F."/>
            <person name="Dyhrman S.T."/>
            <person name="Glockner G."/>
            <person name="John U."/>
            <person name="Richards T."/>
            <person name="Worden A.Z."/>
            <person name="Zhang X."/>
            <person name="Grigoriev I.V."/>
            <person name="Allen A.E."/>
            <person name="Bidle K."/>
            <person name="Borodovsky M."/>
            <person name="Bowler C."/>
            <person name="Brownlee C."/>
            <person name="Cock J.M."/>
            <person name="Elias M."/>
            <person name="Gladyshev V.N."/>
            <person name="Groth M."/>
            <person name="Guda C."/>
            <person name="Hadaegh A."/>
            <person name="Iglesias-Rodriguez M.D."/>
            <person name="Jenkins J."/>
            <person name="Jones B.M."/>
            <person name="Lawson T."/>
            <person name="Leese F."/>
            <person name="Lindquist E."/>
            <person name="Lobanov A."/>
            <person name="Lomsadze A."/>
            <person name="Malik S.B."/>
            <person name="Marsh M.E."/>
            <person name="Mackinder L."/>
            <person name="Mock T."/>
            <person name="Mueller-Roeber B."/>
            <person name="Pagarete A."/>
            <person name="Parker M."/>
            <person name="Probert I."/>
            <person name="Quesneville H."/>
            <person name="Raines C."/>
            <person name="Rensing S.A."/>
            <person name="Riano-Pachon D.M."/>
            <person name="Richier S."/>
            <person name="Rokitta S."/>
            <person name="Shiraiwa Y."/>
            <person name="Soanes D.M."/>
            <person name="van der Giezen M."/>
            <person name="Wahlund T.M."/>
            <person name="Williams B."/>
            <person name="Wilson W."/>
            <person name="Wolfe G."/>
            <person name="Wurch L.L."/>
        </authorList>
    </citation>
    <scope>NUCLEOTIDE SEQUENCE</scope>
</reference>
<dbReference type="AlphaFoldDB" id="A0A0D3I9S9"/>
<accession>A0A0D3I9S9</accession>
<dbReference type="EnsemblProtists" id="EOD08014">
    <property type="protein sequence ID" value="EOD08014"/>
    <property type="gene ID" value="EMIHUDRAFT_218072"/>
</dbReference>
<evidence type="ECO:0000256" key="1">
    <source>
        <dbReference type="SAM" id="Coils"/>
    </source>
</evidence>
<organism evidence="2 3">
    <name type="scientific">Emiliania huxleyi (strain CCMP1516)</name>
    <dbReference type="NCBI Taxonomy" id="280463"/>
    <lineage>
        <taxon>Eukaryota</taxon>
        <taxon>Haptista</taxon>
        <taxon>Haptophyta</taxon>
        <taxon>Prymnesiophyceae</taxon>
        <taxon>Isochrysidales</taxon>
        <taxon>Noelaerhabdaceae</taxon>
        <taxon>Emiliania</taxon>
    </lineage>
</organism>
<dbReference type="RefSeq" id="XP_005760443.1">
    <property type="nucleotide sequence ID" value="XM_005760386.1"/>
</dbReference>
<dbReference type="HOGENOM" id="CLU_1430473_0_0_1"/>
<dbReference type="PaxDb" id="2903-EOD08014"/>
<keyword evidence="1" id="KW-0175">Coiled coil</keyword>
<reference evidence="2" key="2">
    <citation type="submission" date="2024-10" db="UniProtKB">
        <authorList>
            <consortium name="EnsemblProtists"/>
        </authorList>
    </citation>
    <scope>IDENTIFICATION</scope>
</reference>
<sequence length="190" mass="20950">MFAWLGWVVEDAKDADVSTHGSSEASPSATVASRVANHNLRGDASSGLRLEVDTLRKRVRGLEEQLEVQSALERAEAAGAQSTELTRANADLRVVNRQMTLELEKQATELGAATLARKHAEDRLAEMLEHRIFGDAAAETIQWTKSPRTVRARPAINAQQPTEGCLVRVGFKRGKRMLRASVTRQHERVS</sequence>